<dbReference type="STRING" id="1123029.SAMN02745172_01491"/>
<dbReference type="Pfam" id="PF22741">
    <property type="entry name" value="PTP-NADK"/>
    <property type="match status" value="1"/>
</dbReference>
<evidence type="ECO:0000259" key="1">
    <source>
        <dbReference type="Pfam" id="PF22741"/>
    </source>
</evidence>
<dbReference type="AlphaFoldDB" id="A0A1M7ZFH5"/>
<organism evidence="2 3">
    <name type="scientific">Pseudoxanthobacter soli DSM 19599</name>
    <dbReference type="NCBI Taxonomy" id="1123029"/>
    <lineage>
        <taxon>Bacteria</taxon>
        <taxon>Pseudomonadati</taxon>
        <taxon>Pseudomonadota</taxon>
        <taxon>Alphaproteobacteria</taxon>
        <taxon>Hyphomicrobiales</taxon>
        <taxon>Segnochrobactraceae</taxon>
        <taxon>Pseudoxanthobacter</taxon>
    </lineage>
</organism>
<protein>
    <submittedName>
        <fullName evidence="2">TIGR01244 family protein</fullName>
    </submittedName>
</protein>
<evidence type="ECO:0000313" key="3">
    <source>
        <dbReference type="Proteomes" id="UP000186406"/>
    </source>
</evidence>
<keyword evidence="3" id="KW-1185">Reference proteome</keyword>
<proteinExistence type="predicted"/>
<dbReference type="EMBL" id="FRXO01000002">
    <property type="protein sequence ID" value="SHO63624.1"/>
    <property type="molecule type" value="Genomic_DNA"/>
</dbReference>
<sequence>MARASPPPSQPIEPGAGSLKFFRDAEGRERHRDKLRAKSRRPIVGLRRRVKAWLHLIVVDAGIFRLFYRNRHRVDDRLWRSAQPSPLDIAWAARNGIRTVVWLRGDRELGAFALERDACEREGLTLESLPLWSRGAPTREMIHDAAALFERIEYPALIHCKSGSDRAGLASALYLILARGKPVAEAAKQLSLRFGHVRSSKTGVLDLMFDHYRAEGEPAGLSFLEWVDRDYDPARIKAAHKSTLWSDVLIDRVLRRE</sequence>
<dbReference type="InterPro" id="IPR055214">
    <property type="entry name" value="PTP-NADK"/>
</dbReference>
<feature type="domain" description="DSP-PTPase phosphatase fused to NAD+ Kinase" evidence="1">
    <location>
        <begin position="75"/>
        <end position="193"/>
    </location>
</feature>
<accession>A0A1M7ZFH5</accession>
<dbReference type="RefSeq" id="WP_084564197.1">
    <property type="nucleotide sequence ID" value="NZ_FRXO01000002.1"/>
</dbReference>
<dbReference type="OrthoDB" id="9814896at2"/>
<dbReference type="SUPFAM" id="SSF52799">
    <property type="entry name" value="(Phosphotyrosine protein) phosphatases II"/>
    <property type="match status" value="1"/>
</dbReference>
<dbReference type="Gene3D" id="3.90.190.10">
    <property type="entry name" value="Protein tyrosine phosphatase superfamily"/>
    <property type="match status" value="1"/>
</dbReference>
<dbReference type="Proteomes" id="UP000186406">
    <property type="component" value="Unassembled WGS sequence"/>
</dbReference>
<gene>
    <name evidence="2" type="ORF">SAMN02745172_01491</name>
</gene>
<dbReference type="InterPro" id="IPR029021">
    <property type="entry name" value="Prot-tyrosine_phosphatase-like"/>
</dbReference>
<reference evidence="2 3" key="1">
    <citation type="submission" date="2016-12" db="EMBL/GenBank/DDBJ databases">
        <authorList>
            <person name="Song W.-J."/>
            <person name="Kurnit D.M."/>
        </authorList>
    </citation>
    <scope>NUCLEOTIDE SEQUENCE [LARGE SCALE GENOMIC DNA]</scope>
    <source>
        <strain evidence="2 3">DSM 19599</strain>
    </source>
</reference>
<evidence type="ECO:0000313" key="2">
    <source>
        <dbReference type="EMBL" id="SHO63624.1"/>
    </source>
</evidence>
<name>A0A1M7ZFH5_9HYPH</name>